<reference evidence="2" key="1">
    <citation type="journal article" date="2023" name="Nat. Plants">
        <title>Single-cell RNA sequencing provides a high-resolution roadmap for understanding the multicellular compartmentation of specialized metabolism.</title>
        <authorList>
            <person name="Sun S."/>
            <person name="Shen X."/>
            <person name="Li Y."/>
            <person name="Li Y."/>
            <person name="Wang S."/>
            <person name="Li R."/>
            <person name="Zhang H."/>
            <person name="Shen G."/>
            <person name="Guo B."/>
            <person name="Wei J."/>
            <person name="Xu J."/>
            <person name="St-Pierre B."/>
            <person name="Chen S."/>
            <person name="Sun C."/>
        </authorList>
    </citation>
    <scope>NUCLEOTIDE SEQUENCE [LARGE SCALE GENOMIC DNA]</scope>
</reference>
<gene>
    <name evidence="1" type="ORF">M9H77_11988</name>
</gene>
<evidence type="ECO:0000313" key="1">
    <source>
        <dbReference type="EMBL" id="KAI5671624.1"/>
    </source>
</evidence>
<accession>A0ACC0BG56</accession>
<name>A0ACC0BG56_CATRO</name>
<comment type="caution">
    <text evidence="1">The sequence shown here is derived from an EMBL/GenBank/DDBJ whole genome shotgun (WGS) entry which is preliminary data.</text>
</comment>
<keyword evidence="2" id="KW-1185">Reference proteome</keyword>
<protein>
    <submittedName>
        <fullName evidence="1">Uncharacterized protein</fullName>
    </submittedName>
</protein>
<proteinExistence type="predicted"/>
<evidence type="ECO:0000313" key="2">
    <source>
        <dbReference type="Proteomes" id="UP001060085"/>
    </source>
</evidence>
<sequence>MQERNTVEEVLCLSAERGYTVFYRNCEDSNVLSDIFIAHPTSIAMIRTWSYLLIMDTTYRTNKHIDQNVLAKLTKLVKDEEVATRFVKGTWHKLINEIDEAEYHRKLELLKTKWQRRPDFLHYLFNIWLNPVAHKFCRVWTSEVLHFGVETMNRAESEHSVLKLWLSTCHGDLDIVFLNVDSVIKSQIAEIKSSLEISKLKEKFNAKSNAILKNISNHISHRALKKIWLEIKRAREIVDDAQNKCGHYLRKSHGLPGACELLGRYEHFLPLQLEDVSVFWRILDIGVNVPQAHAQDIDA</sequence>
<organism evidence="1 2">
    <name type="scientific">Catharanthus roseus</name>
    <name type="common">Madagascar periwinkle</name>
    <name type="synonym">Vinca rosea</name>
    <dbReference type="NCBI Taxonomy" id="4058"/>
    <lineage>
        <taxon>Eukaryota</taxon>
        <taxon>Viridiplantae</taxon>
        <taxon>Streptophyta</taxon>
        <taxon>Embryophyta</taxon>
        <taxon>Tracheophyta</taxon>
        <taxon>Spermatophyta</taxon>
        <taxon>Magnoliopsida</taxon>
        <taxon>eudicotyledons</taxon>
        <taxon>Gunneridae</taxon>
        <taxon>Pentapetalae</taxon>
        <taxon>asterids</taxon>
        <taxon>lamiids</taxon>
        <taxon>Gentianales</taxon>
        <taxon>Apocynaceae</taxon>
        <taxon>Rauvolfioideae</taxon>
        <taxon>Vinceae</taxon>
        <taxon>Catharanthinae</taxon>
        <taxon>Catharanthus</taxon>
    </lineage>
</organism>
<dbReference type="Proteomes" id="UP001060085">
    <property type="component" value="Linkage Group LG03"/>
</dbReference>
<dbReference type="EMBL" id="CM044703">
    <property type="protein sequence ID" value="KAI5671624.1"/>
    <property type="molecule type" value="Genomic_DNA"/>
</dbReference>